<reference evidence="1" key="1">
    <citation type="submission" date="2017-08" db="EMBL/GenBank/DDBJ databases">
        <authorList>
            <person name="Polle J.E."/>
            <person name="Barry K."/>
            <person name="Cushman J."/>
            <person name="Schmutz J."/>
            <person name="Tran D."/>
            <person name="Hathwaick L.T."/>
            <person name="Yim W.C."/>
            <person name="Jenkins J."/>
            <person name="Mckie-Krisberg Z.M."/>
            <person name="Prochnik S."/>
            <person name="Lindquist E."/>
            <person name="Dockter R.B."/>
            <person name="Adam C."/>
            <person name="Molina H."/>
            <person name="Bunkerborg J."/>
            <person name="Jin E."/>
            <person name="Buchheim M."/>
            <person name="Magnuson J."/>
        </authorList>
    </citation>
    <scope>NUCLEOTIDE SEQUENCE</scope>
    <source>
        <strain evidence="1">CCAP 19/18</strain>
    </source>
</reference>
<dbReference type="Proteomes" id="UP000815325">
    <property type="component" value="Unassembled WGS sequence"/>
</dbReference>
<comment type="caution">
    <text evidence="1">The sequence shown here is derived from an EMBL/GenBank/DDBJ whole genome shotgun (WGS) entry which is preliminary data.</text>
</comment>
<name>A0ABQ7H8R3_DUNSA</name>
<gene>
    <name evidence="1" type="ORF">DUNSADRAFT_923</name>
</gene>
<sequence>MGGPQRPYVRQLLTPALRMMDTMLERHKRERSRPSTARFGQ</sequence>
<evidence type="ECO:0008006" key="3">
    <source>
        <dbReference type="Google" id="ProtNLM"/>
    </source>
</evidence>
<evidence type="ECO:0000313" key="2">
    <source>
        <dbReference type="Proteomes" id="UP000815325"/>
    </source>
</evidence>
<accession>A0ABQ7H8R3</accession>
<keyword evidence="2" id="KW-1185">Reference proteome</keyword>
<protein>
    <recommendedName>
        <fullName evidence="3">Encoded protein</fullName>
    </recommendedName>
</protein>
<evidence type="ECO:0000313" key="1">
    <source>
        <dbReference type="EMBL" id="KAF5843247.1"/>
    </source>
</evidence>
<dbReference type="EMBL" id="MU069446">
    <property type="protein sequence ID" value="KAF5843247.1"/>
    <property type="molecule type" value="Genomic_DNA"/>
</dbReference>
<organism evidence="1 2">
    <name type="scientific">Dunaliella salina</name>
    <name type="common">Green alga</name>
    <name type="synonym">Protococcus salinus</name>
    <dbReference type="NCBI Taxonomy" id="3046"/>
    <lineage>
        <taxon>Eukaryota</taxon>
        <taxon>Viridiplantae</taxon>
        <taxon>Chlorophyta</taxon>
        <taxon>core chlorophytes</taxon>
        <taxon>Chlorophyceae</taxon>
        <taxon>CS clade</taxon>
        <taxon>Chlamydomonadales</taxon>
        <taxon>Dunaliellaceae</taxon>
        <taxon>Dunaliella</taxon>
    </lineage>
</organism>
<proteinExistence type="predicted"/>